<gene>
    <name evidence="3" type="ORF">At1D1609_49360</name>
</gene>
<dbReference type="Gene3D" id="3.40.50.12020">
    <property type="entry name" value="Uncharacterised protein family UPF0261, NN domain"/>
    <property type="match status" value="1"/>
</dbReference>
<dbReference type="Pfam" id="PF06792">
    <property type="entry name" value="UPF0261"/>
    <property type="match status" value="1"/>
</dbReference>
<dbReference type="Proteomes" id="UP000237717">
    <property type="component" value="Chromosome II"/>
</dbReference>
<dbReference type="InterPro" id="IPR008322">
    <property type="entry name" value="UPF0261"/>
</dbReference>
<feature type="domain" description="UPF0261" evidence="2">
    <location>
        <begin position="169"/>
        <end position="382"/>
    </location>
</feature>
<dbReference type="Pfam" id="PF23189">
    <property type="entry name" value="UPF0261_C"/>
    <property type="match status" value="1"/>
</dbReference>
<evidence type="ECO:0000313" key="4">
    <source>
        <dbReference type="Proteomes" id="UP000237717"/>
    </source>
</evidence>
<evidence type="ECO:0000259" key="1">
    <source>
        <dbReference type="Pfam" id="PF06792"/>
    </source>
</evidence>
<reference evidence="3 4" key="1">
    <citation type="submission" date="2018-02" db="EMBL/GenBank/DDBJ databases">
        <title>Complete genome sequence of Agrobacterium tumefaciens 1D1609.</title>
        <authorList>
            <person name="Cho S.-T."/>
            <person name="Haryono M."/>
            <person name="Chang H.-H."/>
            <person name="Santos M.N."/>
            <person name="Lai E.-M."/>
            <person name="Kuo C.-H."/>
        </authorList>
    </citation>
    <scope>NUCLEOTIDE SEQUENCE [LARGE SCALE GENOMIC DNA]</scope>
    <source>
        <strain evidence="3 4">1D1609</strain>
    </source>
</reference>
<sequence length="394" mass="42051">MSASVSKADAIAIVATMDTKSAEVDFVSKIIRKCGRDVVRIDVGTSSLFPDRSNDPASLLKSIAQRARVSMREMQANGSITAVIGVAGGKGSGLFGEVVSDLPYGFPKLLVSSARPALLAELAKTSDILLYPTLVDLFGVNGFTSRILTNAAHAIASMRYAPQKDARRSIVAISAFGVTTPAVDRCVRLLADHNIEAIVFPANGSGGRKMEDLIEDGEFDAALDLTTTELADELLGGTASAGDRRLTAAGLKGIPQLIAPGAVDMVNFGVPTSVPERYAHRSFYSHTPYTTLMRTTPEETREIGRRTGLKLRSASGPVCVMWPEKGVSDYDRANGVFHDPAANEAWISGIEDTLPETATCIKIPFHINDPEFADAAVAWILEQIKSEVVADENV</sequence>
<dbReference type="InterPro" id="IPR056778">
    <property type="entry name" value="UPF0261_C"/>
</dbReference>
<proteinExistence type="predicted"/>
<dbReference type="RefSeq" id="WP_104680101.1">
    <property type="nucleotide sequence ID" value="NZ_CP026925.1"/>
</dbReference>
<dbReference type="Gene3D" id="3.40.50.12030">
    <property type="entry name" value="Uncharacterised protein family UPF0261, NC domain"/>
    <property type="match status" value="1"/>
</dbReference>
<dbReference type="InterPro" id="IPR051353">
    <property type="entry name" value="Tobamovirus_resist_UPF0261"/>
</dbReference>
<dbReference type="PIRSF" id="PIRSF033271">
    <property type="entry name" value="UCP033271"/>
    <property type="match status" value="1"/>
</dbReference>
<dbReference type="CDD" id="cd15488">
    <property type="entry name" value="Tm-1-like"/>
    <property type="match status" value="1"/>
</dbReference>
<organism evidence="3 4">
    <name type="scientific">Agrobacterium tumefaciens</name>
    <dbReference type="NCBI Taxonomy" id="358"/>
    <lineage>
        <taxon>Bacteria</taxon>
        <taxon>Pseudomonadati</taxon>
        <taxon>Pseudomonadota</taxon>
        <taxon>Alphaproteobacteria</taxon>
        <taxon>Hyphomicrobiales</taxon>
        <taxon>Rhizobiaceae</taxon>
        <taxon>Rhizobium/Agrobacterium group</taxon>
        <taxon>Agrobacterium</taxon>
        <taxon>Agrobacterium tumefaciens complex</taxon>
    </lineage>
</organism>
<evidence type="ECO:0000259" key="2">
    <source>
        <dbReference type="Pfam" id="PF23189"/>
    </source>
</evidence>
<dbReference type="PANTHER" id="PTHR31862:SF1">
    <property type="entry name" value="UPF0261 DOMAIN PROTEIN (AFU_ORTHOLOGUE AFUA_1G10120)"/>
    <property type="match status" value="1"/>
</dbReference>
<feature type="domain" description="UPF0261" evidence="1">
    <location>
        <begin position="54"/>
        <end position="161"/>
    </location>
</feature>
<dbReference type="InterPro" id="IPR044122">
    <property type="entry name" value="UPF0261_N"/>
</dbReference>
<name>A0A2L2LKW8_AGRTU</name>
<dbReference type="PANTHER" id="PTHR31862">
    <property type="entry name" value="UPF0261 DOMAIN PROTEIN (AFU_ORTHOLOGUE AFUA_1G10120)"/>
    <property type="match status" value="1"/>
</dbReference>
<evidence type="ECO:0000313" key="3">
    <source>
        <dbReference type="EMBL" id="AVH44975.1"/>
    </source>
</evidence>
<accession>A0A2L2LKW8</accession>
<dbReference type="EMBL" id="CP026925">
    <property type="protein sequence ID" value="AVH44975.1"/>
    <property type="molecule type" value="Genomic_DNA"/>
</dbReference>
<protein>
    <submittedName>
        <fullName evidence="3">Uncharacterized protein</fullName>
    </submittedName>
</protein>
<dbReference type="AlphaFoldDB" id="A0A2L2LKW8"/>